<dbReference type="Pfam" id="PF21206">
    <property type="entry name" value="Roquin_1_2-like_ROQ"/>
    <property type="match status" value="1"/>
</dbReference>
<organism evidence="13 14">
    <name type="scientific">Crassostrea virginica</name>
    <name type="common">Eastern oyster</name>
    <dbReference type="NCBI Taxonomy" id="6565"/>
    <lineage>
        <taxon>Eukaryota</taxon>
        <taxon>Metazoa</taxon>
        <taxon>Spiralia</taxon>
        <taxon>Lophotrochozoa</taxon>
        <taxon>Mollusca</taxon>
        <taxon>Bivalvia</taxon>
        <taxon>Autobranchia</taxon>
        <taxon>Pteriomorphia</taxon>
        <taxon>Ostreida</taxon>
        <taxon>Ostreoidea</taxon>
        <taxon>Ostreidae</taxon>
        <taxon>Crassostrea</taxon>
    </lineage>
</organism>
<dbReference type="InterPro" id="IPR052249">
    <property type="entry name" value="Roquin_domain"/>
</dbReference>
<dbReference type="PROSITE" id="PS00518">
    <property type="entry name" value="ZF_RING_1"/>
    <property type="match status" value="1"/>
</dbReference>
<dbReference type="SMART" id="SM00184">
    <property type="entry name" value="RING"/>
    <property type="match status" value="1"/>
</dbReference>
<evidence type="ECO:0000256" key="1">
    <source>
        <dbReference type="ARBA" id="ARBA00000900"/>
    </source>
</evidence>
<dbReference type="CDD" id="cd16638">
    <property type="entry name" value="mRING-HC-C3HC3D_Roquin"/>
    <property type="match status" value="1"/>
</dbReference>
<dbReference type="GO" id="GO:0000288">
    <property type="term" value="P:nuclear-transcribed mRNA catabolic process, deadenylation-dependent decay"/>
    <property type="evidence" value="ECO:0007669"/>
    <property type="project" value="TreeGrafter"/>
</dbReference>
<dbReference type="InterPro" id="IPR001841">
    <property type="entry name" value="Znf_RING"/>
</dbReference>
<evidence type="ECO:0000256" key="7">
    <source>
        <dbReference type="ARBA" id="ARBA00022833"/>
    </source>
</evidence>
<dbReference type="RefSeq" id="XP_022320201.1">
    <property type="nucleotide sequence ID" value="XM_022464493.1"/>
</dbReference>
<dbReference type="PROSITE" id="PS50103">
    <property type="entry name" value="ZF_C3H1"/>
    <property type="match status" value="1"/>
</dbReference>
<feature type="compositionally biased region" description="Polar residues" evidence="10">
    <location>
        <begin position="477"/>
        <end position="496"/>
    </location>
</feature>
<dbReference type="GO" id="GO:0006511">
    <property type="term" value="P:ubiquitin-dependent protein catabolic process"/>
    <property type="evidence" value="ECO:0007669"/>
    <property type="project" value="TreeGrafter"/>
</dbReference>
<dbReference type="AlphaFoldDB" id="A0A8B8D0B6"/>
<name>A0A8B8D0B6_CRAVI</name>
<dbReference type="InterPro" id="IPR041523">
    <property type="entry name" value="ROQ_II"/>
</dbReference>
<dbReference type="FunFam" id="3.30.40.10:FF:000047">
    <property type="entry name" value="Roquin-2 isoform 1"/>
    <property type="match status" value="1"/>
</dbReference>
<dbReference type="GO" id="GO:0061630">
    <property type="term" value="F:ubiquitin protein ligase activity"/>
    <property type="evidence" value="ECO:0007669"/>
    <property type="project" value="UniProtKB-EC"/>
</dbReference>
<dbReference type="InterPro" id="IPR013083">
    <property type="entry name" value="Znf_RING/FYVE/PHD"/>
</dbReference>
<dbReference type="KEGG" id="cvn:111122645"/>
<keyword evidence="5 8" id="KW-0479">Metal-binding</keyword>
<dbReference type="InterPro" id="IPR017907">
    <property type="entry name" value="Znf_RING_CS"/>
</dbReference>
<feature type="zinc finger region" description="C3H1-type" evidence="8">
    <location>
        <begin position="429"/>
        <end position="457"/>
    </location>
</feature>
<dbReference type="GeneID" id="111122645"/>
<dbReference type="Proteomes" id="UP000694844">
    <property type="component" value="Chromosome 3"/>
</dbReference>
<dbReference type="GO" id="GO:0000209">
    <property type="term" value="P:protein polyubiquitination"/>
    <property type="evidence" value="ECO:0007669"/>
    <property type="project" value="TreeGrafter"/>
</dbReference>
<dbReference type="GO" id="GO:0035613">
    <property type="term" value="F:RNA stem-loop binding"/>
    <property type="evidence" value="ECO:0007669"/>
    <property type="project" value="TreeGrafter"/>
</dbReference>
<dbReference type="PANTHER" id="PTHR13139:SF54">
    <property type="entry name" value="RING-TYPE E3 UBIQUITIN TRANSFERASE"/>
    <property type="match status" value="1"/>
</dbReference>
<dbReference type="Pfam" id="PF18386">
    <property type="entry name" value="ROQ_II"/>
    <property type="match status" value="1"/>
</dbReference>
<dbReference type="Gene3D" id="3.30.40.10">
    <property type="entry name" value="Zinc/RING finger domain, C3HC4 (zinc finger)"/>
    <property type="match status" value="1"/>
</dbReference>
<dbReference type="FunFam" id="1.20.120.1790:FF:000001">
    <property type="entry name" value="roquin-1 isoform X1"/>
    <property type="match status" value="1"/>
</dbReference>
<reference evidence="14" key="1">
    <citation type="submission" date="2025-08" db="UniProtKB">
        <authorList>
            <consortium name="RefSeq"/>
        </authorList>
    </citation>
    <scope>IDENTIFICATION</scope>
    <source>
        <tissue evidence="14">Whole sample</tissue>
    </source>
</reference>
<evidence type="ECO:0000256" key="5">
    <source>
        <dbReference type="ARBA" id="ARBA00022723"/>
    </source>
</evidence>
<dbReference type="PANTHER" id="PTHR13139">
    <property type="entry name" value="RING FINGER AND CCCH-TYPE ZINC FINGER DOMAIN-CONTAINING PROTEIN"/>
    <property type="match status" value="1"/>
</dbReference>
<dbReference type="GO" id="GO:0010494">
    <property type="term" value="C:cytoplasmic stress granule"/>
    <property type="evidence" value="ECO:0007669"/>
    <property type="project" value="TreeGrafter"/>
</dbReference>
<feature type="coiled-coil region" evidence="9">
    <location>
        <begin position="276"/>
        <end position="303"/>
    </location>
</feature>
<dbReference type="Pfam" id="PF14634">
    <property type="entry name" value="zf-RING_5"/>
    <property type="match status" value="1"/>
</dbReference>
<keyword evidence="7 8" id="KW-0862">Zinc</keyword>
<dbReference type="OrthoDB" id="10067217at2759"/>
<evidence type="ECO:0000259" key="12">
    <source>
        <dbReference type="PROSITE" id="PS50103"/>
    </source>
</evidence>
<evidence type="ECO:0000313" key="13">
    <source>
        <dbReference type="Proteomes" id="UP000694844"/>
    </source>
</evidence>
<evidence type="ECO:0000256" key="3">
    <source>
        <dbReference type="ARBA" id="ARBA00012483"/>
    </source>
</evidence>
<dbReference type="Pfam" id="PF00642">
    <property type="entry name" value="zf-CCCH"/>
    <property type="match status" value="1"/>
</dbReference>
<dbReference type="GO" id="GO:0000932">
    <property type="term" value="C:P-body"/>
    <property type="evidence" value="ECO:0007669"/>
    <property type="project" value="UniProtKB-SubCell"/>
</dbReference>
<dbReference type="InterPro" id="IPR048575">
    <property type="entry name" value="Roquin_1_2-like_ROQ"/>
</dbReference>
<comment type="catalytic activity">
    <reaction evidence="1">
        <text>S-ubiquitinyl-[E2 ubiquitin-conjugating enzyme]-L-cysteine + [acceptor protein]-L-lysine = [E2 ubiquitin-conjugating enzyme]-L-cysteine + N(6)-ubiquitinyl-[acceptor protein]-L-lysine.</text>
        <dbReference type="EC" id="2.3.2.27"/>
    </reaction>
</comment>
<accession>A0A8B8D0B6</accession>
<evidence type="ECO:0000256" key="9">
    <source>
        <dbReference type="SAM" id="Coils"/>
    </source>
</evidence>
<dbReference type="Gene3D" id="4.10.1000.10">
    <property type="entry name" value="Zinc finger, CCCH-type"/>
    <property type="match status" value="1"/>
</dbReference>
<proteinExistence type="predicted"/>
<keyword evidence="6 8" id="KW-0863">Zinc-finger</keyword>
<evidence type="ECO:0000256" key="6">
    <source>
        <dbReference type="ARBA" id="ARBA00022771"/>
    </source>
</evidence>
<evidence type="ECO:0000256" key="4">
    <source>
        <dbReference type="ARBA" id="ARBA00022679"/>
    </source>
</evidence>
<protein>
    <recommendedName>
        <fullName evidence="3">RING-type E3 ubiquitin transferase</fullName>
        <ecNumber evidence="3">2.3.2.27</ecNumber>
    </recommendedName>
</protein>
<dbReference type="EC" id="2.3.2.27" evidence="3"/>
<keyword evidence="9" id="KW-0175">Coiled coil</keyword>
<keyword evidence="4" id="KW-0808">Transferase</keyword>
<feature type="domain" description="C3H1-type" evidence="12">
    <location>
        <begin position="429"/>
        <end position="457"/>
    </location>
</feature>
<dbReference type="SUPFAM" id="SSF57850">
    <property type="entry name" value="RING/U-box"/>
    <property type="match status" value="1"/>
</dbReference>
<dbReference type="GO" id="GO:0003729">
    <property type="term" value="F:mRNA binding"/>
    <property type="evidence" value="ECO:0007669"/>
    <property type="project" value="TreeGrafter"/>
</dbReference>
<dbReference type="SMART" id="SM00356">
    <property type="entry name" value="ZnF_C3H1"/>
    <property type="match status" value="1"/>
</dbReference>
<dbReference type="PROSITE" id="PS50089">
    <property type="entry name" value="ZF_RING_2"/>
    <property type="match status" value="1"/>
</dbReference>
<dbReference type="SUPFAM" id="SSF90229">
    <property type="entry name" value="CCCH zinc finger"/>
    <property type="match status" value="1"/>
</dbReference>
<dbReference type="InterPro" id="IPR036855">
    <property type="entry name" value="Znf_CCCH_sf"/>
</dbReference>
<dbReference type="InterPro" id="IPR000571">
    <property type="entry name" value="Znf_CCCH"/>
</dbReference>
<keyword evidence="13" id="KW-1185">Reference proteome</keyword>
<feature type="domain" description="RING-type" evidence="11">
    <location>
        <begin position="24"/>
        <end position="64"/>
    </location>
</feature>
<dbReference type="GO" id="GO:0003725">
    <property type="term" value="F:double-stranded RNA binding"/>
    <property type="evidence" value="ECO:0007669"/>
    <property type="project" value="TreeGrafter"/>
</dbReference>
<feature type="region of interest" description="Disordered" evidence="10">
    <location>
        <begin position="895"/>
        <end position="927"/>
    </location>
</feature>
<feature type="region of interest" description="Disordered" evidence="10">
    <location>
        <begin position="464"/>
        <end position="526"/>
    </location>
</feature>
<evidence type="ECO:0000256" key="10">
    <source>
        <dbReference type="SAM" id="MobiDB-lite"/>
    </source>
</evidence>
<dbReference type="GO" id="GO:0008270">
    <property type="term" value="F:zinc ion binding"/>
    <property type="evidence" value="ECO:0007669"/>
    <property type="project" value="UniProtKB-KW"/>
</dbReference>
<dbReference type="Gene3D" id="1.20.120.1790">
    <property type="match status" value="1"/>
</dbReference>
<evidence type="ECO:0000256" key="8">
    <source>
        <dbReference type="PROSITE-ProRule" id="PRU00723"/>
    </source>
</evidence>
<gene>
    <name evidence="14" type="primary">LOC111122645</name>
</gene>
<comment type="subcellular location">
    <subcellularLocation>
        <location evidence="2">Cytoplasm</location>
        <location evidence="2">P-body</location>
    </subcellularLocation>
</comment>
<evidence type="ECO:0000313" key="14">
    <source>
        <dbReference type="RefSeq" id="XP_022320201.1"/>
    </source>
</evidence>
<evidence type="ECO:0000256" key="2">
    <source>
        <dbReference type="ARBA" id="ARBA00004201"/>
    </source>
</evidence>
<evidence type="ECO:0000259" key="11">
    <source>
        <dbReference type="PROSITE" id="PS50089"/>
    </source>
</evidence>
<sequence>MSVHLNSAENMPAQAPQWTEFLSCQVCYNVFNETDRRPVSLACGHTVCRTCLLNLPQKKCPFDQCVITRDVNELPVNYALLQLVGAAIPTESEQPAPPIQIPEKTKHYESAKRCIEEIALYLKPMSEGKEGCSSVAVINSGSNSILSRPMQRKVVSLVSCQLVEEEGRARAARAARSLGERTVTELILQHQNAQQLSSNLWAAVRARGCQFLGPAMQEEVLKLILLALEDGSLLSRKVLVLFVVQRLESQYPQASKTAIGHVVQLLYRASCFKVTKRDEESSLMQLKEEFRSYEALRREHDSQIIQIAMESGLRIAPDQWSSLLYGDTNHKSHMQSIIDKLQTPQSFTQSTSELVVALQRSGDPCNLQRLRPHLEFLASIDPSPDAPTPSWENLEAVMKAVKTVVRGLVDFIQSSGSKKVDNTAYVNVRYKTSMCRDLSEKGRCPRGTNCTFAHSQEELEKFRARNKRSGRNACPASDTSTLTPKQKVQLDQITKTSLEKQRQMSGGSDSVVRDQRSARDSGSMPIIPQELTQGMNTMSLMDQVKTGDLATGSNSHIHQSHVNFQNTASQPLQPNVGSMVPPQFPMYSNAQYHPGMVQTGVYPNASQMPVGNGGMMMNMQGVGFSDMYQMEAGRGCMQHSTIPPPYPVMQQPQYPGVQYQQFVPGFFPSGYVPYSQSPGGVQLYMDSRGTVPAGVYPSESATIMSSASPSLQDKGPRNESKLLHNLHSRRKEILAKIQSIPSSVDETETSSLLKGCAVSSPSVRDIIKDPYKTANDKFMVSTKSTLNKAVSDTVNANQITSLAEVIQKVNSWSQGQDYIPWSSGDTALSVWTSSTDTKASSSEILTDSGDLWNESSSDSTEFMLNWLKDIPDDPVPVENKETKWWLNDPSVSEQLQTTETREKEAYPRSSMSVCSDKTDEEIPFDPPIVSKFGPISRSCKTKFKSSDPVQATANQGLSTLTPVTAITPLRRPQTTAFPQETKVKKATEVGTHGYNLHAIPSGCYDQSEMGLQDYVRQELSRLEKQAQNAYTEGEALNCELKAVELQISLEDGSMFETPHSSKPEKTNFGWELESKLERPPGAWSSFEILAAATTKGMKLDDIHMALDAQKKATQTLQRKQQED</sequence>